<evidence type="ECO:0000256" key="8">
    <source>
        <dbReference type="ARBA" id="ARBA00047568"/>
    </source>
</evidence>
<dbReference type="InterPro" id="IPR029063">
    <property type="entry name" value="SAM-dependent_MTases_sf"/>
</dbReference>
<comment type="similarity">
    <text evidence="1">Belongs to the methyltransferase superfamily. Fibrillarin family.</text>
</comment>
<dbReference type="GO" id="GO:0000494">
    <property type="term" value="P:box C/D sno(s)RNA 3'-end processing"/>
    <property type="evidence" value="ECO:0007669"/>
    <property type="project" value="TreeGrafter"/>
</dbReference>
<name>A0A1Y1S9E8_9MICR</name>
<keyword evidence="4" id="KW-0489">Methyltransferase</keyword>
<dbReference type="EMBL" id="LWDP01000003">
    <property type="protein sequence ID" value="ORD95084.1"/>
    <property type="molecule type" value="Genomic_DNA"/>
</dbReference>
<proteinExistence type="inferred from homology"/>
<feature type="region of interest" description="Disordered" evidence="9">
    <location>
        <begin position="1"/>
        <end position="37"/>
    </location>
</feature>
<dbReference type="PROSITE" id="PS00566">
    <property type="entry name" value="FIBRILLARIN"/>
    <property type="match status" value="1"/>
</dbReference>
<evidence type="ECO:0000313" key="10">
    <source>
        <dbReference type="EMBL" id="ORD95084.1"/>
    </source>
</evidence>
<evidence type="ECO:0000256" key="2">
    <source>
        <dbReference type="ARBA" id="ARBA00015190"/>
    </source>
</evidence>
<sequence>MQKTAKRRFNKEQNSGSKKFKKMRQVNKRKGTSNYAANGRMSKNVIVPHPKFENIFINKKKVDALMTLNMVPGSAVYGEKRTSITTNGESVEYRHWNPYRSKLAAGVVCGLEEIYIKKETAVLYLGAASGTTLSHMAEIVGKDTLIYAVEFSTRSGRDLINLAVKRPNIVPIIADARNPSEYRMLVPMVDTIFSDISQFDQSRIVMKNAEYFLKEKGKILISIKASCVDSAIPADQVFANEINWLKKNSFKPIEQVTLEPYERNHAIVTGTYKPK</sequence>
<keyword evidence="5" id="KW-0808">Transferase</keyword>
<accession>A0A1Y1S9E8</accession>
<dbReference type="Pfam" id="PF01269">
    <property type="entry name" value="Fibrillarin"/>
    <property type="match status" value="1"/>
</dbReference>
<evidence type="ECO:0000256" key="5">
    <source>
        <dbReference type="ARBA" id="ARBA00022679"/>
    </source>
</evidence>
<dbReference type="GO" id="GO:0008649">
    <property type="term" value="F:rRNA methyltransferase activity"/>
    <property type="evidence" value="ECO:0007669"/>
    <property type="project" value="TreeGrafter"/>
</dbReference>
<comment type="catalytic activity">
    <reaction evidence="8">
        <text>L-glutaminyl-[histone H2A] + S-adenosyl-L-methionine = N(5)-methyl-L-glutaminyl-[histone H2A] + S-adenosyl-L-homocysteine + H(+)</text>
        <dbReference type="Rhea" id="RHEA:50904"/>
        <dbReference type="Rhea" id="RHEA-COMP:12837"/>
        <dbReference type="Rhea" id="RHEA-COMP:12839"/>
        <dbReference type="ChEBI" id="CHEBI:15378"/>
        <dbReference type="ChEBI" id="CHEBI:30011"/>
        <dbReference type="ChEBI" id="CHEBI:57856"/>
        <dbReference type="ChEBI" id="CHEBI:59789"/>
        <dbReference type="ChEBI" id="CHEBI:61891"/>
    </reaction>
</comment>
<dbReference type="GO" id="GO:1990259">
    <property type="term" value="F:histone H2AQ104 methyltransferase activity"/>
    <property type="evidence" value="ECO:0007669"/>
    <property type="project" value="TreeGrafter"/>
</dbReference>
<evidence type="ECO:0000256" key="3">
    <source>
        <dbReference type="ARBA" id="ARBA00022552"/>
    </source>
</evidence>
<comment type="caution">
    <text evidence="10">The sequence shown here is derived from an EMBL/GenBank/DDBJ whole genome shotgun (WGS) entry which is preliminary data.</text>
</comment>
<feature type="compositionally biased region" description="Basic residues" evidence="9">
    <location>
        <begin position="18"/>
        <end position="31"/>
    </location>
</feature>
<evidence type="ECO:0000256" key="4">
    <source>
        <dbReference type="ARBA" id="ARBA00022603"/>
    </source>
</evidence>
<dbReference type="VEuPathDB" id="MicrosporidiaDB:ECANGB1_2430"/>
<protein>
    <recommendedName>
        <fullName evidence="2">rRNA 2'-O-methyltransferase fibrillarin</fullName>
    </recommendedName>
    <alternativeName>
        <fullName evidence="7">Histone-glutamine methyltransferase</fullName>
    </alternativeName>
</protein>
<dbReference type="InterPro" id="IPR000692">
    <property type="entry name" value="Fibrillarin"/>
</dbReference>
<evidence type="ECO:0000256" key="7">
    <source>
        <dbReference type="ARBA" id="ARBA00032245"/>
    </source>
</evidence>
<dbReference type="PRINTS" id="PR00052">
    <property type="entry name" value="FIBRILLARIN"/>
</dbReference>
<dbReference type="Gene3D" id="3.30.200.20">
    <property type="entry name" value="Phosphorylase Kinase, domain 1"/>
    <property type="match status" value="1"/>
</dbReference>
<dbReference type="NCBIfam" id="NF003276">
    <property type="entry name" value="PRK04266.1-2"/>
    <property type="match status" value="1"/>
</dbReference>
<keyword evidence="6" id="KW-0694">RNA-binding</keyword>
<evidence type="ECO:0000313" key="11">
    <source>
        <dbReference type="Proteomes" id="UP000192639"/>
    </source>
</evidence>
<dbReference type="HAMAP" id="MF_00351">
    <property type="entry name" value="RNA_methyltransf_FlpA"/>
    <property type="match status" value="1"/>
</dbReference>
<dbReference type="SMART" id="SM01206">
    <property type="entry name" value="Fibrillarin"/>
    <property type="match status" value="1"/>
</dbReference>
<dbReference type="PANTHER" id="PTHR10335:SF17">
    <property type="entry name" value="FIBRILLARIN"/>
    <property type="match status" value="1"/>
</dbReference>
<dbReference type="SUPFAM" id="SSF53335">
    <property type="entry name" value="S-adenosyl-L-methionine-dependent methyltransferases"/>
    <property type="match status" value="1"/>
</dbReference>
<dbReference type="AlphaFoldDB" id="A0A1Y1S9E8"/>
<dbReference type="GO" id="GO:0003723">
    <property type="term" value="F:RNA binding"/>
    <property type="evidence" value="ECO:0007669"/>
    <property type="project" value="UniProtKB-KW"/>
</dbReference>
<dbReference type="Gene3D" id="3.40.50.150">
    <property type="entry name" value="Vaccinia Virus protein VP39"/>
    <property type="match status" value="1"/>
</dbReference>
<organism evidence="10 11">
    <name type="scientific">Enterospora canceri</name>
    <dbReference type="NCBI Taxonomy" id="1081671"/>
    <lineage>
        <taxon>Eukaryota</taxon>
        <taxon>Fungi</taxon>
        <taxon>Fungi incertae sedis</taxon>
        <taxon>Microsporidia</taxon>
        <taxon>Enterocytozoonidae</taxon>
        <taxon>Enterospora</taxon>
    </lineage>
</organism>
<dbReference type="InterPro" id="IPR020813">
    <property type="entry name" value="Fibrillarin_CS"/>
</dbReference>
<dbReference type="Proteomes" id="UP000192639">
    <property type="component" value="Unassembled WGS sequence"/>
</dbReference>
<evidence type="ECO:0000256" key="6">
    <source>
        <dbReference type="ARBA" id="ARBA00022884"/>
    </source>
</evidence>
<keyword evidence="11" id="KW-1185">Reference proteome</keyword>
<keyword evidence="3" id="KW-0698">rRNA processing</keyword>
<dbReference type="GO" id="GO:0032040">
    <property type="term" value="C:small-subunit processome"/>
    <property type="evidence" value="ECO:0007669"/>
    <property type="project" value="TreeGrafter"/>
</dbReference>
<dbReference type="OrthoDB" id="1859733at2759"/>
<evidence type="ECO:0000256" key="1">
    <source>
        <dbReference type="ARBA" id="ARBA00010632"/>
    </source>
</evidence>
<dbReference type="PIRSF" id="PIRSF006540">
    <property type="entry name" value="Nop17p"/>
    <property type="match status" value="1"/>
</dbReference>
<evidence type="ECO:0000256" key="9">
    <source>
        <dbReference type="SAM" id="MobiDB-lite"/>
    </source>
</evidence>
<dbReference type="PANTHER" id="PTHR10335">
    <property type="entry name" value="RRNA 2-O-METHYLTRANSFERASE FIBRILLARIN"/>
    <property type="match status" value="1"/>
</dbReference>
<gene>
    <name evidence="10" type="ORF">ECANGB1_2430</name>
</gene>
<reference evidence="10 11" key="1">
    <citation type="journal article" date="2017" name="Environ. Microbiol.">
        <title>Decay of the glycolytic pathway and adaptation to intranuclear parasitism within Enterocytozoonidae microsporidia.</title>
        <authorList>
            <person name="Wiredu Boakye D."/>
            <person name="Jaroenlak P."/>
            <person name="Prachumwat A."/>
            <person name="Williams T.A."/>
            <person name="Bateman K.S."/>
            <person name="Itsathitphaisarn O."/>
            <person name="Sritunyalucksana K."/>
            <person name="Paszkiewicz K.H."/>
            <person name="Moore K.A."/>
            <person name="Stentiford G.D."/>
            <person name="Williams B.A."/>
        </authorList>
    </citation>
    <scope>NUCLEOTIDE SEQUENCE [LARGE SCALE GENOMIC DNA]</scope>
    <source>
        <strain evidence="10 11">GB1</strain>
    </source>
</reference>
<dbReference type="GO" id="GO:0031428">
    <property type="term" value="C:box C/D methylation guide snoRNP complex"/>
    <property type="evidence" value="ECO:0007669"/>
    <property type="project" value="TreeGrafter"/>
</dbReference>